<dbReference type="InterPro" id="IPR050428">
    <property type="entry name" value="TCS_sensor_his_kinase"/>
</dbReference>
<evidence type="ECO:0000313" key="14">
    <source>
        <dbReference type="EMBL" id="VVM41109.1"/>
    </source>
</evidence>
<proteinExistence type="predicted"/>
<dbReference type="RefSeq" id="WP_150709284.1">
    <property type="nucleotide sequence ID" value="NZ_CABVHK010000001.1"/>
</dbReference>
<dbReference type="GO" id="GO:0000155">
    <property type="term" value="F:phosphorelay sensor kinase activity"/>
    <property type="evidence" value="ECO:0007669"/>
    <property type="project" value="InterPro"/>
</dbReference>
<evidence type="ECO:0000256" key="11">
    <source>
        <dbReference type="SAM" id="Phobius"/>
    </source>
</evidence>
<dbReference type="SMART" id="SM00387">
    <property type="entry name" value="HATPase_c"/>
    <property type="match status" value="1"/>
</dbReference>
<dbReference type="OrthoDB" id="9809766at2"/>
<organism evidence="14 15">
    <name type="scientific">Pseudomonas fluorescens</name>
    <dbReference type="NCBI Taxonomy" id="294"/>
    <lineage>
        <taxon>Bacteria</taxon>
        <taxon>Pseudomonadati</taxon>
        <taxon>Pseudomonadota</taxon>
        <taxon>Gammaproteobacteria</taxon>
        <taxon>Pseudomonadales</taxon>
        <taxon>Pseudomonadaceae</taxon>
        <taxon>Pseudomonas</taxon>
    </lineage>
</organism>
<dbReference type="Gene3D" id="3.30.565.10">
    <property type="entry name" value="Histidine kinase-like ATPase, C-terminal domain"/>
    <property type="match status" value="1"/>
</dbReference>
<accession>A0A5E6PD85</accession>
<dbReference type="PROSITE" id="PS50109">
    <property type="entry name" value="HIS_KIN"/>
    <property type="match status" value="1"/>
</dbReference>
<keyword evidence="10 11" id="KW-0472">Membrane</keyword>
<evidence type="ECO:0000256" key="4">
    <source>
        <dbReference type="ARBA" id="ARBA00022553"/>
    </source>
</evidence>
<evidence type="ECO:0000256" key="8">
    <source>
        <dbReference type="ARBA" id="ARBA00022989"/>
    </source>
</evidence>
<dbReference type="SUPFAM" id="SSF55874">
    <property type="entry name" value="ATPase domain of HSP90 chaperone/DNA topoisomerase II/histidine kinase"/>
    <property type="match status" value="1"/>
</dbReference>
<dbReference type="InterPro" id="IPR036890">
    <property type="entry name" value="HATPase_C_sf"/>
</dbReference>
<dbReference type="CDD" id="cd00082">
    <property type="entry name" value="HisKA"/>
    <property type="match status" value="1"/>
</dbReference>
<evidence type="ECO:0000259" key="12">
    <source>
        <dbReference type="PROSITE" id="PS50109"/>
    </source>
</evidence>
<evidence type="ECO:0000256" key="9">
    <source>
        <dbReference type="ARBA" id="ARBA00023012"/>
    </source>
</evidence>
<feature type="domain" description="HAMP" evidence="13">
    <location>
        <begin position="184"/>
        <end position="237"/>
    </location>
</feature>
<dbReference type="PROSITE" id="PS50885">
    <property type="entry name" value="HAMP"/>
    <property type="match status" value="1"/>
</dbReference>
<keyword evidence="9" id="KW-0902">Two-component regulatory system</keyword>
<dbReference type="Proteomes" id="UP000326953">
    <property type="component" value="Unassembled WGS sequence"/>
</dbReference>
<evidence type="ECO:0000256" key="3">
    <source>
        <dbReference type="ARBA" id="ARBA00012438"/>
    </source>
</evidence>
<dbReference type="SUPFAM" id="SSF158472">
    <property type="entry name" value="HAMP domain-like"/>
    <property type="match status" value="1"/>
</dbReference>
<keyword evidence="8 11" id="KW-1133">Transmembrane helix</keyword>
<dbReference type="EMBL" id="CABVHK010000001">
    <property type="protein sequence ID" value="VVM41109.1"/>
    <property type="molecule type" value="Genomic_DNA"/>
</dbReference>
<keyword evidence="7 14" id="KW-0418">Kinase</keyword>
<comment type="catalytic activity">
    <reaction evidence="1">
        <text>ATP + protein L-histidine = ADP + protein N-phospho-L-histidine.</text>
        <dbReference type="EC" id="2.7.13.3"/>
    </reaction>
</comment>
<dbReference type="EC" id="2.7.13.3" evidence="3"/>
<dbReference type="PRINTS" id="PR00344">
    <property type="entry name" value="BCTRLSENSOR"/>
</dbReference>
<keyword evidence="6 11" id="KW-0812">Transmembrane</keyword>
<keyword evidence="5 14" id="KW-0808">Transferase</keyword>
<dbReference type="AlphaFoldDB" id="A0A5E6PD85"/>
<dbReference type="InterPro" id="IPR004358">
    <property type="entry name" value="Sig_transdc_His_kin-like_C"/>
</dbReference>
<dbReference type="PANTHER" id="PTHR45436:SF8">
    <property type="entry name" value="HISTIDINE KINASE"/>
    <property type="match status" value="1"/>
</dbReference>
<dbReference type="SUPFAM" id="SSF47384">
    <property type="entry name" value="Homodimeric domain of signal transducing histidine kinase"/>
    <property type="match status" value="1"/>
</dbReference>
<dbReference type="Pfam" id="PF00672">
    <property type="entry name" value="HAMP"/>
    <property type="match status" value="1"/>
</dbReference>
<dbReference type="InterPro" id="IPR005467">
    <property type="entry name" value="His_kinase_dom"/>
</dbReference>
<dbReference type="PANTHER" id="PTHR45436">
    <property type="entry name" value="SENSOR HISTIDINE KINASE YKOH"/>
    <property type="match status" value="1"/>
</dbReference>
<dbReference type="InterPro" id="IPR003660">
    <property type="entry name" value="HAMP_dom"/>
</dbReference>
<dbReference type="InterPro" id="IPR036097">
    <property type="entry name" value="HisK_dim/P_sf"/>
</dbReference>
<dbReference type="Pfam" id="PF02518">
    <property type="entry name" value="HATPase_c"/>
    <property type="match status" value="1"/>
</dbReference>
<evidence type="ECO:0000259" key="13">
    <source>
        <dbReference type="PROSITE" id="PS50885"/>
    </source>
</evidence>
<reference evidence="14 15" key="1">
    <citation type="submission" date="2019-09" db="EMBL/GenBank/DDBJ databases">
        <authorList>
            <person name="Chandra G."/>
            <person name="Truman W A."/>
        </authorList>
    </citation>
    <scope>NUCLEOTIDE SEQUENCE [LARGE SCALE GENOMIC DNA]</scope>
    <source>
        <strain evidence="14">PS662</strain>
    </source>
</reference>
<dbReference type="Gene3D" id="6.10.340.10">
    <property type="match status" value="1"/>
</dbReference>
<dbReference type="InterPro" id="IPR003661">
    <property type="entry name" value="HisK_dim/P_dom"/>
</dbReference>
<feature type="transmembrane region" description="Helical" evidence="11">
    <location>
        <begin position="159"/>
        <end position="182"/>
    </location>
</feature>
<evidence type="ECO:0000256" key="6">
    <source>
        <dbReference type="ARBA" id="ARBA00022692"/>
    </source>
</evidence>
<sequence>MSLPNPSKGWRSSSSRLLALYSSLFVLWSGILMGVMYYEVSAYLDNLAKHSLMQRQHLFSRFSGEQLVDALAVSMTFDIRGLDAYGLFDAEQRYLSGALRHIPAGLPLDGKIHMLSDCADTDDPTLPSDSCDAVATQTDDGRWLILLRDNGSLFAVTRIILHALLWGMSLTILPGIIGWHLLRRRPLRRIRGIQASAEAIVAGDLTRRLPLSNRRDELDMLAAIVNAMLERIERLMNEVKGVCDNIAHDLRTPLTRLRAQLYRMQQQAGEGSQEASQLDSVLAEADTLMARFRGLLRISELEDRQRRSGFVLLDPVPLLQELHDFYLPLAEEGELTFELQLPETLPPLNGDRALLFEAVANLLSNSIKFTPPGGQVILRGINEGGHTRIEVLDSGPGIALAEREAVFQRFYRAEGGNQQSGFGLGLSIVAAIAGLHGFTLEVADSELGGAQLVLDCRQSVMPDLQNTD</sequence>
<feature type="transmembrane region" description="Helical" evidence="11">
    <location>
        <begin position="18"/>
        <end position="38"/>
    </location>
</feature>
<dbReference type="SMART" id="SM00304">
    <property type="entry name" value="HAMP"/>
    <property type="match status" value="1"/>
</dbReference>
<protein>
    <recommendedName>
        <fullName evidence="3">histidine kinase</fullName>
        <ecNumber evidence="3">2.7.13.3</ecNumber>
    </recommendedName>
</protein>
<evidence type="ECO:0000256" key="1">
    <source>
        <dbReference type="ARBA" id="ARBA00000085"/>
    </source>
</evidence>
<evidence type="ECO:0000313" key="15">
    <source>
        <dbReference type="Proteomes" id="UP000326953"/>
    </source>
</evidence>
<evidence type="ECO:0000256" key="7">
    <source>
        <dbReference type="ARBA" id="ARBA00022777"/>
    </source>
</evidence>
<evidence type="ECO:0000256" key="2">
    <source>
        <dbReference type="ARBA" id="ARBA00004370"/>
    </source>
</evidence>
<dbReference type="Gene3D" id="1.10.287.130">
    <property type="match status" value="1"/>
</dbReference>
<feature type="domain" description="Histidine kinase" evidence="12">
    <location>
        <begin position="245"/>
        <end position="460"/>
    </location>
</feature>
<gene>
    <name evidence="14" type="primary">sasA_1</name>
    <name evidence="14" type="ORF">PS662_00294</name>
</gene>
<dbReference type="InterPro" id="IPR003594">
    <property type="entry name" value="HATPase_dom"/>
</dbReference>
<evidence type="ECO:0000256" key="10">
    <source>
        <dbReference type="ARBA" id="ARBA00023136"/>
    </source>
</evidence>
<name>A0A5E6PD85_PSEFL</name>
<comment type="subcellular location">
    <subcellularLocation>
        <location evidence="2">Membrane</location>
    </subcellularLocation>
</comment>
<dbReference type="CDD" id="cd06225">
    <property type="entry name" value="HAMP"/>
    <property type="match status" value="1"/>
</dbReference>
<evidence type="ECO:0000256" key="5">
    <source>
        <dbReference type="ARBA" id="ARBA00022679"/>
    </source>
</evidence>
<keyword evidence="4" id="KW-0597">Phosphoprotein</keyword>
<dbReference type="GO" id="GO:0005886">
    <property type="term" value="C:plasma membrane"/>
    <property type="evidence" value="ECO:0007669"/>
    <property type="project" value="TreeGrafter"/>
</dbReference>